<feature type="chain" id="PRO_5020311955" description="Heavy-metal resistance protein" evidence="1">
    <location>
        <begin position="28"/>
        <end position="160"/>
    </location>
</feature>
<dbReference type="Proteomes" id="UP000293671">
    <property type="component" value="Unassembled WGS sequence"/>
</dbReference>
<sequence>MRHEQPLRILVACLALALAAALAPASAQTAADTMQQVRDSARKDKRAFVEQQLKLDEAQAKAFWPLYERYQKELLAINRRSTVAVVDYVNVQDRLTDGAAGQLLRELTAIDTDRAKLKEAYLKRFLKVLPGKQVARYYQLENKIQAVQEYDSTSQIPLVK</sequence>
<accession>A0A4Q7W0U6</accession>
<name>A0A4Q7W0U6_9BURK</name>
<protein>
    <recommendedName>
        <fullName evidence="4">Heavy-metal resistance protein</fullName>
    </recommendedName>
</protein>
<organism evidence="2 3">
    <name type="scientific">Rivibacter subsaxonicus</name>
    <dbReference type="NCBI Taxonomy" id="457575"/>
    <lineage>
        <taxon>Bacteria</taxon>
        <taxon>Pseudomonadati</taxon>
        <taxon>Pseudomonadota</taxon>
        <taxon>Betaproteobacteria</taxon>
        <taxon>Burkholderiales</taxon>
        <taxon>Rivibacter</taxon>
    </lineage>
</organism>
<dbReference type="AlphaFoldDB" id="A0A4Q7W0U6"/>
<gene>
    <name evidence="2" type="ORF">EV670_0479</name>
</gene>
<proteinExistence type="predicted"/>
<evidence type="ECO:0008006" key="4">
    <source>
        <dbReference type="Google" id="ProtNLM"/>
    </source>
</evidence>
<keyword evidence="3" id="KW-1185">Reference proteome</keyword>
<comment type="caution">
    <text evidence="2">The sequence shown here is derived from an EMBL/GenBank/DDBJ whole genome shotgun (WGS) entry which is preliminary data.</text>
</comment>
<evidence type="ECO:0000256" key="1">
    <source>
        <dbReference type="SAM" id="SignalP"/>
    </source>
</evidence>
<dbReference type="OrthoDB" id="9153342at2"/>
<dbReference type="RefSeq" id="WP_130430213.1">
    <property type="nucleotide sequence ID" value="NZ_SHKP01000004.1"/>
</dbReference>
<dbReference type="EMBL" id="SHKP01000004">
    <property type="protein sequence ID" value="RZU02455.1"/>
    <property type="molecule type" value="Genomic_DNA"/>
</dbReference>
<keyword evidence="1" id="KW-0732">Signal</keyword>
<feature type="signal peptide" evidence="1">
    <location>
        <begin position="1"/>
        <end position="27"/>
    </location>
</feature>
<evidence type="ECO:0000313" key="3">
    <source>
        <dbReference type="Proteomes" id="UP000293671"/>
    </source>
</evidence>
<reference evidence="2 3" key="1">
    <citation type="submission" date="2019-02" db="EMBL/GenBank/DDBJ databases">
        <title>Genomic Encyclopedia of Type Strains, Phase IV (KMG-IV): sequencing the most valuable type-strain genomes for metagenomic binning, comparative biology and taxonomic classification.</title>
        <authorList>
            <person name="Goeker M."/>
        </authorList>
    </citation>
    <scope>NUCLEOTIDE SEQUENCE [LARGE SCALE GENOMIC DNA]</scope>
    <source>
        <strain evidence="2 3">DSM 19570</strain>
    </source>
</reference>
<evidence type="ECO:0000313" key="2">
    <source>
        <dbReference type="EMBL" id="RZU02455.1"/>
    </source>
</evidence>